<name>A0AAN9LNI4_CANGL</name>
<dbReference type="EMBL" id="JAYMYQ010000004">
    <property type="protein sequence ID" value="KAK7339340.1"/>
    <property type="molecule type" value="Genomic_DNA"/>
</dbReference>
<reference evidence="2 3" key="1">
    <citation type="submission" date="2024-01" db="EMBL/GenBank/DDBJ databases">
        <title>The genomes of 5 underutilized Papilionoideae crops provide insights into root nodulation and disease resistanc.</title>
        <authorList>
            <person name="Jiang F."/>
        </authorList>
    </citation>
    <scope>NUCLEOTIDE SEQUENCE [LARGE SCALE GENOMIC DNA]</scope>
    <source>
        <strain evidence="2">LVBAO_FW01</strain>
        <tissue evidence="2">Leaves</tissue>
    </source>
</reference>
<feature type="region of interest" description="Disordered" evidence="1">
    <location>
        <begin position="57"/>
        <end position="77"/>
    </location>
</feature>
<proteinExistence type="predicted"/>
<evidence type="ECO:0000256" key="1">
    <source>
        <dbReference type="SAM" id="MobiDB-lite"/>
    </source>
</evidence>
<comment type="caution">
    <text evidence="2">The sequence shown here is derived from an EMBL/GenBank/DDBJ whole genome shotgun (WGS) entry which is preliminary data.</text>
</comment>
<dbReference type="Proteomes" id="UP001367508">
    <property type="component" value="Unassembled WGS sequence"/>
</dbReference>
<evidence type="ECO:0000313" key="2">
    <source>
        <dbReference type="EMBL" id="KAK7339340.1"/>
    </source>
</evidence>
<organism evidence="2 3">
    <name type="scientific">Canavalia gladiata</name>
    <name type="common">Sword bean</name>
    <name type="synonym">Dolichos gladiatus</name>
    <dbReference type="NCBI Taxonomy" id="3824"/>
    <lineage>
        <taxon>Eukaryota</taxon>
        <taxon>Viridiplantae</taxon>
        <taxon>Streptophyta</taxon>
        <taxon>Embryophyta</taxon>
        <taxon>Tracheophyta</taxon>
        <taxon>Spermatophyta</taxon>
        <taxon>Magnoliopsida</taxon>
        <taxon>eudicotyledons</taxon>
        <taxon>Gunneridae</taxon>
        <taxon>Pentapetalae</taxon>
        <taxon>rosids</taxon>
        <taxon>fabids</taxon>
        <taxon>Fabales</taxon>
        <taxon>Fabaceae</taxon>
        <taxon>Papilionoideae</taxon>
        <taxon>50 kb inversion clade</taxon>
        <taxon>NPAAA clade</taxon>
        <taxon>indigoferoid/millettioid clade</taxon>
        <taxon>Phaseoleae</taxon>
        <taxon>Canavalia</taxon>
    </lineage>
</organism>
<gene>
    <name evidence="2" type="ORF">VNO77_20001</name>
</gene>
<keyword evidence="3" id="KW-1185">Reference proteome</keyword>
<evidence type="ECO:0000313" key="3">
    <source>
        <dbReference type="Proteomes" id="UP001367508"/>
    </source>
</evidence>
<accession>A0AAN9LNI4</accession>
<protein>
    <submittedName>
        <fullName evidence="2">Uncharacterized protein</fullName>
    </submittedName>
</protein>
<sequence>MMAVSDACRGMHFDVGSWKTSSSAENSHDWCLKKIRTPCLKPHMSVSPAVIIVPKSDRNKESTTNIDPPEISPKEFSDTRGIEGFNVIVDMVIIDVQKFEDFRWLNAWCVPMLEQLQDSEISN</sequence>
<dbReference type="AlphaFoldDB" id="A0AAN9LNI4"/>